<sequence length="111" mass="12513">MIPVIAEATSYLAQSHILNDDQCRKISAALEEFHTYKHHIIDVDLCRGEKGNVLEHWHIPKLELMQNVTPSIPLLGPPIHWTADVTECAHIDVVKISTTTTNNTDFESQIC</sequence>
<dbReference type="Proteomes" id="UP000683000">
    <property type="component" value="Unassembled WGS sequence"/>
</dbReference>
<accession>A0A8I2YZV8</accession>
<keyword evidence="2" id="KW-1185">Reference proteome</keyword>
<reference evidence="1" key="1">
    <citation type="submission" date="2021-03" db="EMBL/GenBank/DDBJ databases">
        <title>Evolutionary innovations through gain and loss of genes in the ectomycorrhizal Boletales.</title>
        <authorList>
            <person name="Wu G."/>
            <person name="Miyauchi S."/>
            <person name="Morin E."/>
            <person name="Yang Z.-L."/>
            <person name="Xu J."/>
            <person name="Martin F.M."/>
        </authorList>
    </citation>
    <scope>NUCLEOTIDE SEQUENCE</scope>
    <source>
        <strain evidence="1">BR01</strain>
    </source>
</reference>
<proteinExistence type="predicted"/>
<protein>
    <submittedName>
        <fullName evidence="1">Uncharacterized protein</fullName>
    </submittedName>
</protein>
<dbReference type="AlphaFoldDB" id="A0A8I2YZV8"/>
<organism evidence="1 2">
    <name type="scientific">Boletus reticuloceps</name>
    <dbReference type="NCBI Taxonomy" id="495285"/>
    <lineage>
        <taxon>Eukaryota</taxon>
        <taxon>Fungi</taxon>
        <taxon>Dikarya</taxon>
        <taxon>Basidiomycota</taxon>
        <taxon>Agaricomycotina</taxon>
        <taxon>Agaricomycetes</taxon>
        <taxon>Agaricomycetidae</taxon>
        <taxon>Boletales</taxon>
        <taxon>Boletineae</taxon>
        <taxon>Boletaceae</taxon>
        <taxon>Boletoideae</taxon>
        <taxon>Boletus</taxon>
    </lineage>
</organism>
<gene>
    <name evidence="1" type="ORF">JVT61DRAFT_55</name>
</gene>
<dbReference type="EMBL" id="JAGFBS010000001">
    <property type="protein sequence ID" value="KAG6381476.1"/>
    <property type="molecule type" value="Genomic_DNA"/>
</dbReference>
<evidence type="ECO:0000313" key="2">
    <source>
        <dbReference type="Proteomes" id="UP000683000"/>
    </source>
</evidence>
<dbReference type="OrthoDB" id="3232986at2759"/>
<name>A0A8I2YZV8_9AGAM</name>
<comment type="caution">
    <text evidence="1">The sequence shown here is derived from an EMBL/GenBank/DDBJ whole genome shotgun (WGS) entry which is preliminary data.</text>
</comment>
<evidence type="ECO:0000313" key="1">
    <source>
        <dbReference type="EMBL" id="KAG6381476.1"/>
    </source>
</evidence>